<protein>
    <recommendedName>
        <fullName evidence="6">Pre-mRNA polyadenylation factor Fip1 domain-containing protein</fullName>
    </recommendedName>
</protein>
<feature type="compositionally biased region" description="Pro residues" evidence="5">
    <location>
        <begin position="270"/>
        <end position="281"/>
    </location>
</feature>
<keyword evidence="3" id="KW-0507">mRNA processing</keyword>
<name>A0AAV9IWZ7_CYACA</name>
<dbReference type="GO" id="GO:0005634">
    <property type="term" value="C:nucleus"/>
    <property type="evidence" value="ECO:0007669"/>
    <property type="project" value="UniProtKB-SubCell"/>
</dbReference>
<evidence type="ECO:0000313" key="7">
    <source>
        <dbReference type="EMBL" id="KAK4536641.1"/>
    </source>
</evidence>
<dbReference type="EMBL" id="JANCYW010000009">
    <property type="protein sequence ID" value="KAK4536641.1"/>
    <property type="molecule type" value="Genomic_DNA"/>
</dbReference>
<feature type="compositionally biased region" description="Basic residues" evidence="5">
    <location>
        <begin position="340"/>
        <end position="349"/>
    </location>
</feature>
<keyword evidence="4" id="KW-0539">Nucleus</keyword>
<proteinExistence type="inferred from homology"/>
<feature type="compositionally biased region" description="Basic and acidic residues" evidence="5">
    <location>
        <begin position="247"/>
        <end position="266"/>
    </location>
</feature>
<gene>
    <name evidence="7" type="ORF">CDCA_CDCA09G2666</name>
</gene>
<dbReference type="InterPro" id="IPR007854">
    <property type="entry name" value="Fip1_dom"/>
</dbReference>
<evidence type="ECO:0000256" key="1">
    <source>
        <dbReference type="ARBA" id="ARBA00004123"/>
    </source>
</evidence>
<feature type="compositionally biased region" description="Acidic residues" evidence="5">
    <location>
        <begin position="74"/>
        <end position="91"/>
    </location>
</feature>
<evidence type="ECO:0000256" key="4">
    <source>
        <dbReference type="ARBA" id="ARBA00023242"/>
    </source>
</evidence>
<feature type="region of interest" description="Disordered" evidence="5">
    <location>
        <begin position="213"/>
        <end position="349"/>
    </location>
</feature>
<evidence type="ECO:0000256" key="5">
    <source>
        <dbReference type="SAM" id="MobiDB-lite"/>
    </source>
</evidence>
<dbReference type="PANTHER" id="PTHR36884:SF4">
    <property type="entry name" value="FIP1[III]-LIKE PROTEIN"/>
    <property type="match status" value="1"/>
</dbReference>
<comment type="subcellular location">
    <subcellularLocation>
        <location evidence="1">Nucleus</location>
    </subcellularLocation>
</comment>
<reference evidence="7 8" key="1">
    <citation type="submission" date="2022-07" db="EMBL/GenBank/DDBJ databases">
        <title>Genome-wide signatures of adaptation to extreme environments.</title>
        <authorList>
            <person name="Cho C.H."/>
            <person name="Yoon H.S."/>
        </authorList>
    </citation>
    <scope>NUCLEOTIDE SEQUENCE [LARGE SCALE GENOMIC DNA]</scope>
    <source>
        <strain evidence="7 8">DBV 063 E5</strain>
    </source>
</reference>
<keyword evidence="8" id="KW-1185">Reference proteome</keyword>
<feature type="domain" description="Pre-mRNA polyadenylation factor Fip1" evidence="6">
    <location>
        <begin position="168"/>
        <end position="210"/>
    </location>
</feature>
<feature type="compositionally biased region" description="Basic and acidic residues" evidence="5">
    <location>
        <begin position="7"/>
        <end position="19"/>
    </location>
</feature>
<organism evidence="7 8">
    <name type="scientific">Cyanidium caldarium</name>
    <name type="common">Red alga</name>
    <dbReference type="NCBI Taxonomy" id="2771"/>
    <lineage>
        <taxon>Eukaryota</taxon>
        <taxon>Rhodophyta</taxon>
        <taxon>Bangiophyceae</taxon>
        <taxon>Cyanidiales</taxon>
        <taxon>Cyanidiaceae</taxon>
        <taxon>Cyanidium</taxon>
    </lineage>
</organism>
<evidence type="ECO:0000313" key="8">
    <source>
        <dbReference type="Proteomes" id="UP001301350"/>
    </source>
</evidence>
<dbReference type="GO" id="GO:0006397">
    <property type="term" value="P:mRNA processing"/>
    <property type="evidence" value="ECO:0007669"/>
    <property type="project" value="UniProtKB-KW"/>
</dbReference>
<feature type="region of interest" description="Disordered" evidence="5">
    <location>
        <begin position="1"/>
        <end position="109"/>
    </location>
</feature>
<comment type="caution">
    <text evidence="7">The sequence shown here is derived from an EMBL/GenBank/DDBJ whole genome shotgun (WGS) entry which is preliminary data.</text>
</comment>
<evidence type="ECO:0000256" key="3">
    <source>
        <dbReference type="ARBA" id="ARBA00022664"/>
    </source>
</evidence>
<dbReference type="Pfam" id="PF05182">
    <property type="entry name" value="Fip1"/>
    <property type="match status" value="1"/>
</dbReference>
<comment type="similarity">
    <text evidence="2">Belongs to the FIP1 family.</text>
</comment>
<feature type="compositionally biased region" description="Polar residues" evidence="5">
    <location>
        <begin position="100"/>
        <end position="109"/>
    </location>
</feature>
<feature type="compositionally biased region" description="Acidic residues" evidence="5">
    <location>
        <begin position="20"/>
        <end position="32"/>
    </location>
</feature>
<evidence type="ECO:0000259" key="6">
    <source>
        <dbReference type="Pfam" id="PF05182"/>
    </source>
</evidence>
<dbReference type="AlphaFoldDB" id="A0AAV9IWZ7"/>
<accession>A0AAV9IWZ7</accession>
<sequence>MAATEDTAAKKAREAQARESDDEGDALYEGLEEVTRPSSSKREVGADAPGARADDDESAGGTQSVRVAAAAPESSEDEEEEEEESSEEDVDVVLGGAQSEPLSVQQQTARFAQSWNQLTRDDAAAAAGAVEGVGAGGAAALTSATLDSMLPQPTVPDLGPSKQKSLYEVELEQLGEKPWREPGADLADYFNYGFTEDTWKMYCQRQVAMRQETQALGRQVPASSGAVGGRERDRPPRPTRPTGPAARDPRERRGENESGSARRAEASMHAPPPPPPPPPIPSRDVFERLAQARTRVMEGGGGARGPAPAGDPGPPHRKREPLPERGRDRKRARGGGGVPHRGRSTQREY</sequence>
<dbReference type="InterPro" id="IPR044976">
    <property type="entry name" value="FIPS5/FIPS3-like"/>
</dbReference>
<dbReference type="Proteomes" id="UP001301350">
    <property type="component" value="Unassembled WGS sequence"/>
</dbReference>
<evidence type="ECO:0000256" key="2">
    <source>
        <dbReference type="ARBA" id="ARBA00007459"/>
    </source>
</evidence>
<dbReference type="PANTHER" id="PTHR36884">
    <property type="entry name" value="FIP1[III]-LIKE PROTEIN"/>
    <property type="match status" value="1"/>
</dbReference>